<evidence type="ECO:0000256" key="1">
    <source>
        <dbReference type="ARBA" id="ARBA00023235"/>
    </source>
</evidence>
<evidence type="ECO:0000313" key="3">
    <source>
        <dbReference type="EMBL" id="KUP08962.1"/>
    </source>
</evidence>
<dbReference type="SUPFAM" id="SSF100950">
    <property type="entry name" value="NagB/RpiA/CoA transferase-like"/>
    <property type="match status" value="1"/>
</dbReference>
<dbReference type="EMBL" id="LDYG01000005">
    <property type="protein sequence ID" value="KUP08962.1"/>
    <property type="molecule type" value="Genomic_DNA"/>
</dbReference>
<protein>
    <recommendedName>
        <fullName evidence="2">Ribose 5-phosphate isomerase A</fullName>
        <ecNumber evidence="2">5.3.1.6</ecNumber>
    </recommendedName>
</protein>
<evidence type="ECO:0000313" key="4">
    <source>
        <dbReference type="Proteomes" id="UP000074108"/>
    </source>
</evidence>
<dbReference type="Gene3D" id="3.30.70.260">
    <property type="match status" value="1"/>
</dbReference>
<dbReference type="PANTHER" id="PTHR11934">
    <property type="entry name" value="RIBOSE-5-PHOSPHATE ISOMERASE"/>
    <property type="match status" value="1"/>
</dbReference>
<dbReference type="Gene3D" id="3.40.50.1360">
    <property type="match status" value="1"/>
</dbReference>
<dbReference type="AlphaFoldDB" id="A0A147KBU9"/>
<keyword evidence="4" id="KW-1185">Reference proteome</keyword>
<accession>A0A147KBU9</accession>
<comment type="caution">
    <text evidence="3">The sequence shown here is derived from an EMBL/GenBank/DDBJ whole genome shotgun (WGS) entry which is preliminary data.</text>
</comment>
<dbReference type="PANTHER" id="PTHR11934:SF0">
    <property type="entry name" value="RIBOSE-5-PHOSPHATE ISOMERASE"/>
    <property type="match status" value="1"/>
</dbReference>
<reference evidence="3 4" key="1">
    <citation type="journal article" date="2016" name="Front. Microbiol.">
        <title>Microevolution Analysis of Bacillus coahuilensis Unveils Differences in Phosphorus Acquisition Strategies and Their Regulation.</title>
        <authorList>
            <person name="Gomez-Lunar Z."/>
            <person name="Hernandez-Gonzalez I."/>
            <person name="Rodriguez-Torres M.D."/>
            <person name="Souza V."/>
            <person name="Olmedo-Alvarez G."/>
        </authorList>
    </citation>
    <scope>NUCLEOTIDE SEQUENCE [LARGE SCALE GENOMIC DNA]</scope>
    <source>
        <strain evidence="4">p1.1.43</strain>
    </source>
</reference>
<keyword evidence="1 3" id="KW-0413">Isomerase</keyword>
<dbReference type="NCBIfam" id="TIGR00021">
    <property type="entry name" value="rpiA"/>
    <property type="match status" value="1"/>
</dbReference>
<dbReference type="GO" id="GO:0006014">
    <property type="term" value="P:D-ribose metabolic process"/>
    <property type="evidence" value="ECO:0007669"/>
    <property type="project" value="TreeGrafter"/>
</dbReference>
<dbReference type="GO" id="GO:0009052">
    <property type="term" value="P:pentose-phosphate shunt, non-oxidative branch"/>
    <property type="evidence" value="ECO:0007669"/>
    <property type="project" value="InterPro"/>
</dbReference>
<dbReference type="InterPro" id="IPR037171">
    <property type="entry name" value="NagB/RpiA_transferase-like"/>
</dbReference>
<dbReference type="Pfam" id="PF06026">
    <property type="entry name" value="Rib_5-P_isom_A"/>
    <property type="match status" value="1"/>
</dbReference>
<dbReference type="OrthoDB" id="5870696at2"/>
<dbReference type="SUPFAM" id="SSF75445">
    <property type="entry name" value="D-ribose-5-phosphate isomerase (RpiA), lid domain"/>
    <property type="match status" value="1"/>
</dbReference>
<dbReference type="InterPro" id="IPR004788">
    <property type="entry name" value="Ribose5P_isomerase_type_A"/>
</dbReference>
<organism evidence="3 4">
    <name type="scientific">Bacillus coahuilensis p1.1.43</name>
    <dbReference type="NCBI Taxonomy" id="1150625"/>
    <lineage>
        <taxon>Bacteria</taxon>
        <taxon>Bacillati</taxon>
        <taxon>Bacillota</taxon>
        <taxon>Bacilli</taxon>
        <taxon>Bacillales</taxon>
        <taxon>Bacillaceae</taxon>
        <taxon>Bacillus</taxon>
    </lineage>
</organism>
<proteinExistence type="predicted"/>
<gene>
    <name evidence="3" type="ORF">Q75_01765</name>
</gene>
<name>A0A147KBU9_9BACI</name>
<dbReference type="Proteomes" id="UP000074108">
    <property type="component" value="Unassembled WGS sequence"/>
</dbReference>
<dbReference type="CDD" id="cd01398">
    <property type="entry name" value="RPI_A"/>
    <property type="match status" value="1"/>
</dbReference>
<dbReference type="RefSeq" id="WP_059350145.1">
    <property type="nucleotide sequence ID" value="NZ_LDYG01000005.1"/>
</dbReference>
<sequence>MMDKKQQCAKKAMDYIKDGMVIGLGGGSTIKHLIGYIARSDKEVKIITPSFETRQHCIEAGLRVLSTSDVGEVSVAFDGCDQVDEQFHALKSGGGIHTEEKLIASMANDYILLVDDSKYVSTLTYDHPVVLEVLPQALAFVKRQLESFTTLGGALRMSKDKDGAVLTENGNYLIDVRFPPQENSRELEQSLKGLTGVVEVSLLTTVVSKVLVATDNGVREVASRRDRGIV</sequence>
<dbReference type="STRING" id="1150625.Q75_01765"/>
<dbReference type="EC" id="5.3.1.6" evidence="2"/>
<dbReference type="PATRIC" id="fig|1150625.3.peg.374"/>
<dbReference type="GO" id="GO:0005829">
    <property type="term" value="C:cytosol"/>
    <property type="evidence" value="ECO:0007669"/>
    <property type="project" value="TreeGrafter"/>
</dbReference>
<dbReference type="GO" id="GO:0004751">
    <property type="term" value="F:ribose-5-phosphate isomerase activity"/>
    <property type="evidence" value="ECO:0007669"/>
    <property type="project" value="UniProtKB-UniRule"/>
</dbReference>
<evidence type="ECO:0000256" key="2">
    <source>
        <dbReference type="NCBIfam" id="TIGR00021"/>
    </source>
</evidence>